<dbReference type="EMBL" id="JAYKLX010000004">
    <property type="protein sequence ID" value="MEB3345891.1"/>
    <property type="molecule type" value="Genomic_DNA"/>
</dbReference>
<dbReference type="InterPro" id="IPR029045">
    <property type="entry name" value="ClpP/crotonase-like_dom_sf"/>
</dbReference>
<dbReference type="PROSITE" id="PS51257">
    <property type="entry name" value="PROKAR_LIPOPROTEIN"/>
    <property type="match status" value="1"/>
</dbReference>
<evidence type="ECO:0000256" key="2">
    <source>
        <dbReference type="SAM" id="SignalP"/>
    </source>
</evidence>
<proteinExistence type="predicted"/>
<accession>A0ABU5ZVC7</accession>
<dbReference type="SUPFAM" id="SSF52096">
    <property type="entry name" value="ClpP/crotonase"/>
    <property type="match status" value="1"/>
</dbReference>
<dbReference type="InterPro" id="IPR041613">
    <property type="entry name" value="Pept_S41_N"/>
</dbReference>
<evidence type="ECO:0000313" key="5">
    <source>
        <dbReference type="EMBL" id="MEB3345891.1"/>
    </source>
</evidence>
<keyword evidence="2" id="KW-0732">Signal</keyword>
<feature type="domain" description="Peptidase S41 N-terminal" evidence="4">
    <location>
        <begin position="52"/>
        <end position="110"/>
    </location>
</feature>
<evidence type="ECO:0000256" key="1">
    <source>
        <dbReference type="SAM" id="MobiDB-lite"/>
    </source>
</evidence>
<evidence type="ECO:0000259" key="4">
    <source>
        <dbReference type="Pfam" id="PF18294"/>
    </source>
</evidence>
<dbReference type="InterPro" id="IPR005151">
    <property type="entry name" value="Tail-specific_protease"/>
</dbReference>
<reference evidence="5 6" key="1">
    <citation type="journal article" date="2013" name="Int. J. Syst. Evol. Microbiol.">
        <title>Aquimarina gracilis sp. nov., isolated from the gut microflora of a mussel, Mytilus coruscus, and emended description of Aquimarina spongiae.</title>
        <authorList>
            <person name="Park S.C."/>
            <person name="Choe H.N."/>
            <person name="Baik K.S."/>
            <person name="Seong C.N."/>
        </authorList>
    </citation>
    <scope>NUCLEOTIDE SEQUENCE [LARGE SCALE GENOMIC DNA]</scope>
    <source>
        <strain evidence="5 6">PSC32</strain>
    </source>
</reference>
<feature type="compositionally biased region" description="Low complexity" evidence="1">
    <location>
        <begin position="30"/>
        <end position="41"/>
    </location>
</feature>
<dbReference type="Gene3D" id="3.90.226.10">
    <property type="entry name" value="2-enoyl-CoA Hydratase, Chain A, domain 1"/>
    <property type="match status" value="1"/>
</dbReference>
<dbReference type="Proteomes" id="UP001327027">
    <property type="component" value="Unassembled WGS sequence"/>
</dbReference>
<name>A0ABU5ZVC7_9FLAO</name>
<dbReference type="CDD" id="cd07561">
    <property type="entry name" value="Peptidase_S41_CPP_like"/>
    <property type="match status" value="1"/>
</dbReference>
<organism evidence="5 6">
    <name type="scientific">Aquimarina gracilis</name>
    <dbReference type="NCBI Taxonomy" id="874422"/>
    <lineage>
        <taxon>Bacteria</taxon>
        <taxon>Pseudomonadati</taxon>
        <taxon>Bacteroidota</taxon>
        <taxon>Flavobacteriia</taxon>
        <taxon>Flavobacteriales</taxon>
        <taxon>Flavobacteriaceae</taxon>
        <taxon>Aquimarina</taxon>
    </lineage>
</organism>
<comment type="caution">
    <text evidence="5">The sequence shown here is derived from an EMBL/GenBank/DDBJ whole genome shotgun (WGS) entry which is preliminary data.</text>
</comment>
<feature type="region of interest" description="Disordered" evidence="1">
    <location>
        <begin position="25"/>
        <end position="48"/>
    </location>
</feature>
<gene>
    <name evidence="5" type="ORF">U6A24_10480</name>
</gene>
<dbReference type="RefSeq" id="WP_324179919.1">
    <property type="nucleotide sequence ID" value="NZ_BAABAW010000007.1"/>
</dbReference>
<sequence>MKKETVRLGILLFSFLFIIACSSEDDTPETDSGTNGDGTTDPIEIDNPDQGIDTFIWSGMNAAYLYKSDISSLANDRFSDDQELFEYLSKFGSPESLFDALTSSQDRFSFIVDDYVALEQSFSGVSKSNGMSFSLFAVSSSSNNVLGFVRYVLPSTDAATKGLERGMFFNSVDGVKMTRSSDFNAMFSPDSYTINLVDFDGVNVTATGQEVTLTQVEYTENPIFIAKTLDHNGKKIGYLMYNSFVGDFDEQLNDAFGKFKTDGIEDLILDLRYNGGGLVRSAIDLASMITGQFNGEIFLKEIWNDELQAQFSSGPDGEEALINRFRNKIYTDAPINSLNLPRLFVLTTSRTASASELIINGLDPYIDVIQIGGTTTGKFQASVTLYDGEGFSRDNASPDHTYAIQPLVFKSANRDNVSDYVDGLTPEVSVQEDLQNLGTLGKPTETFLKAALDYIDGQTTATASSKSSSADVDLINWESTALLPNYQKMYIDNIKVPLLKRTLEEAKK</sequence>
<feature type="signal peptide" evidence="2">
    <location>
        <begin position="1"/>
        <end position="23"/>
    </location>
</feature>
<dbReference type="Pfam" id="PF18294">
    <property type="entry name" value="Pept_S41_N"/>
    <property type="match status" value="1"/>
</dbReference>
<protein>
    <submittedName>
        <fullName evidence="5">S41 family peptidase</fullName>
    </submittedName>
</protein>
<dbReference type="InterPro" id="IPR036034">
    <property type="entry name" value="PDZ_sf"/>
</dbReference>
<dbReference type="PANTHER" id="PTHR32060">
    <property type="entry name" value="TAIL-SPECIFIC PROTEASE"/>
    <property type="match status" value="1"/>
</dbReference>
<evidence type="ECO:0000313" key="6">
    <source>
        <dbReference type="Proteomes" id="UP001327027"/>
    </source>
</evidence>
<dbReference type="Gene3D" id="2.30.42.10">
    <property type="match status" value="1"/>
</dbReference>
<feature type="chain" id="PRO_5046590857" evidence="2">
    <location>
        <begin position="24"/>
        <end position="508"/>
    </location>
</feature>
<keyword evidence="6" id="KW-1185">Reference proteome</keyword>
<evidence type="ECO:0000259" key="3">
    <source>
        <dbReference type="Pfam" id="PF03572"/>
    </source>
</evidence>
<dbReference type="PANTHER" id="PTHR32060:SF30">
    <property type="entry name" value="CARBOXY-TERMINAL PROCESSING PROTEASE CTPA"/>
    <property type="match status" value="1"/>
</dbReference>
<dbReference type="Gene3D" id="3.30.750.170">
    <property type="match status" value="1"/>
</dbReference>
<dbReference type="Pfam" id="PF03572">
    <property type="entry name" value="Peptidase_S41"/>
    <property type="match status" value="1"/>
</dbReference>
<feature type="domain" description="Tail specific protease" evidence="3">
    <location>
        <begin position="235"/>
        <end position="389"/>
    </location>
</feature>